<dbReference type="Proteomes" id="UP000774617">
    <property type="component" value="Unassembled WGS sequence"/>
</dbReference>
<gene>
    <name evidence="2" type="ORF">B0J12DRAFT_703944</name>
</gene>
<sequence>MSFVLTMLVALYRSQRGQSSSTHPVSSSSQSQICSLGGRVYQECPKLDHSATYNRVSNPVASVGYDSPECVGFGCLLQDIALAVRQLTGKRHYNNQLKANTRALALQ</sequence>
<keyword evidence="1" id="KW-0732">Signal</keyword>
<reference evidence="2 3" key="1">
    <citation type="journal article" date="2021" name="Nat. Commun.">
        <title>Genetic determinants of endophytism in the Arabidopsis root mycobiome.</title>
        <authorList>
            <person name="Mesny F."/>
            <person name="Miyauchi S."/>
            <person name="Thiergart T."/>
            <person name="Pickel B."/>
            <person name="Atanasova L."/>
            <person name="Karlsson M."/>
            <person name="Huettel B."/>
            <person name="Barry K.W."/>
            <person name="Haridas S."/>
            <person name="Chen C."/>
            <person name="Bauer D."/>
            <person name="Andreopoulos W."/>
            <person name="Pangilinan J."/>
            <person name="LaButti K."/>
            <person name="Riley R."/>
            <person name="Lipzen A."/>
            <person name="Clum A."/>
            <person name="Drula E."/>
            <person name="Henrissat B."/>
            <person name="Kohler A."/>
            <person name="Grigoriev I.V."/>
            <person name="Martin F.M."/>
            <person name="Hacquard S."/>
        </authorList>
    </citation>
    <scope>NUCLEOTIDE SEQUENCE [LARGE SCALE GENOMIC DNA]</scope>
    <source>
        <strain evidence="2 3">MPI-SDFR-AT-0080</strain>
    </source>
</reference>
<accession>A0ABQ8FWZ5</accession>
<name>A0ABQ8FWZ5_9PEZI</name>
<feature type="chain" id="PRO_5046851506" evidence="1">
    <location>
        <begin position="20"/>
        <end position="107"/>
    </location>
</feature>
<organism evidence="2 3">
    <name type="scientific">Macrophomina phaseolina</name>
    <dbReference type="NCBI Taxonomy" id="35725"/>
    <lineage>
        <taxon>Eukaryota</taxon>
        <taxon>Fungi</taxon>
        <taxon>Dikarya</taxon>
        <taxon>Ascomycota</taxon>
        <taxon>Pezizomycotina</taxon>
        <taxon>Dothideomycetes</taxon>
        <taxon>Dothideomycetes incertae sedis</taxon>
        <taxon>Botryosphaeriales</taxon>
        <taxon>Botryosphaeriaceae</taxon>
        <taxon>Macrophomina</taxon>
    </lineage>
</organism>
<evidence type="ECO:0000313" key="3">
    <source>
        <dbReference type="Proteomes" id="UP000774617"/>
    </source>
</evidence>
<keyword evidence="3" id="KW-1185">Reference proteome</keyword>
<proteinExistence type="predicted"/>
<dbReference type="EMBL" id="JAGTJR010000041">
    <property type="protein sequence ID" value="KAH7032146.1"/>
    <property type="molecule type" value="Genomic_DNA"/>
</dbReference>
<feature type="signal peptide" evidence="1">
    <location>
        <begin position="1"/>
        <end position="19"/>
    </location>
</feature>
<evidence type="ECO:0000313" key="2">
    <source>
        <dbReference type="EMBL" id="KAH7032146.1"/>
    </source>
</evidence>
<comment type="caution">
    <text evidence="2">The sequence shown here is derived from an EMBL/GenBank/DDBJ whole genome shotgun (WGS) entry which is preliminary data.</text>
</comment>
<protein>
    <submittedName>
        <fullName evidence="2">Uncharacterized protein</fullName>
    </submittedName>
</protein>
<evidence type="ECO:0000256" key="1">
    <source>
        <dbReference type="SAM" id="SignalP"/>
    </source>
</evidence>